<dbReference type="EMBL" id="PNBA02000020">
    <property type="protein sequence ID" value="KAG6389691.1"/>
    <property type="molecule type" value="Genomic_DNA"/>
</dbReference>
<comment type="caution">
    <text evidence="9">The sequence shown here is derived from an EMBL/GenBank/DDBJ whole genome shotgun (WGS) entry which is preliminary data.</text>
</comment>
<evidence type="ECO:0000256" key="2">
    <source>
        <dbReference type="ARBA" id="ARBA00022676"/>
    </source>
</evidence>
<dbReference type="Gene3D" id="3.90.550.10">
    <property type="entry name" value="Spore Coat Polysaccharide Biosynthesis Protein SpsA, Chain A"/>
    <property type="match status" value="1"/>
</dbReference>
<dbReference type="Proteomes" id="UP000298416">
    <property type="component" value="Unassembled WGS sequence"/>
</dbReference>
<proteinExistence type="predicted"/>
<keyword evidence="3" id="KW-0808">Transferase</keyword>
<keyword evidence="6 8" id="KW-0472">Membrane</keyword>
<dbReference type="GO" id="GO:0012505">
    <property type="term" value="C:endomembrane system"/>
    <property type="evidence" value="ECO:0007669"/>
    <property type="project" value="UniProtKB-SubCell"/>
</dbReference>
<evidence type="ECO:0000256" key="3">
    <source>
        <dbReference type="ARBA" id="ARBA00022679"/>
    </source>
</evidence>
<keyword evidence="4 8" id="KW-0812">Transmembrane</keyword>
<dbReference type="AlphaFoldDB" id="A0A8X8W844"/>
<gene>
    <name evidence="9" type="ORF">SASPL_151164</name>
</gene>
<dbReference type="PANTHER" id="PTHR13301">
    <property type="entry name" value="X-BOX TRANSCRIPTION FACTOR-RELATED"/>
    <property type="match status" value="1"/>
</dbReference>
<feature type="transmembrane region" description="Helical" evidence="8">
    <location>
        <begin position="476"/>
        <end position="495"/>
    </location>
</feature>
<feature type="transmembrane region" description="Helical" evidence="8">
    <location>
        <begin position="567"/>
        <end position="586"/>
    </location>
</feature>
<evidence type="ECO:0000256" key="6">
    <source>
        <dbReference type="ARBA" id="ARBA00023136"/>
    </source>
</evidence>
<reference evidence="9" key="2">
    <citation type="submission" date="2020-08" db="EMBL/GenBank/DDBJ databases">
        <title>Plant Genome Project.</title>
        <authorList>
            <person name="Zhang R.-G."/>
        </authorList>
    </citation>
    <scope>NUCLEOTIDE SEQUENCE</scope>
    <source>
        <strain evidence="9">Huo1</strain>
        <tissue evidence="9">Leaf</tissue>
    </source>
</reference>
<dbReference type="GO" id="GO:0016760">
    <property type="term" value="F:cellulose synthase (UDP-forming) activity"/>
    <property type="evidence" value="ECO:0007669"/>
    <property type="project" value="InterPro"/>
</dbReference>
<feature type="transmembrane region" description="Helical" evidence="8">
    <location>
        <begin position="598"/>
        <end position="620"/>
    </location>
</feature>
<organism evidence="9">
    <name type="scientific">Salvia splendens</name>
    <name type="common">Scarlet sage</name>
    <dbReference type="NCBI Taxonomy" id="180675"/>
    <lineage>
        <taxon>Eukaryota</taxon>
        <taxon>Viridiplantae</taxon>
        <taxon>Streptophyta</taxon>
        <taxon>Embryophyta</taxon>
        <taxon>Tracheophyta</taxon>
        <taxon>Spermatophyta</taxon>
        <taxon>Magnoliopsida</taxon>
        <taxon>eudicotyledons</taxon>
        <taxon>Gunneridae</taxon>
        <taxon>Pentapetalae</taxon>
        <taxon>asterids</taxon>
        <taxon>lamiids</taxon>
        <taxon>Lamiales</taxon>
        <taxon>Lamiaceae</taxon>
        <taxon>Nepetoideae</taxon>
        <taxon>Mentheae</taxon>
        <taxon>Salviinae</taxon>
        <taxon>Salvia</taxon>
        <taxon>Salvia subgen. Calosphace</taxon>
        <taxon>core Calosphace</taxon>
    </lineage>
</organism>
<feature type="transmembrane region" description="Helical" evidence="8">
    <location>
        <begin position="437"/>
        <end position="456"/>
    </location>
</feature>
<evidence type="ECO:0000256" key="1">
    <source>
        <dbReference type="ARBA" id="ARBA00004127"/>
    </source>
</evidence>
<dbReference type="GO" id="GO:0016020">
    <property type="term" value="C:membrane"/>
    <property type="evidence" value="ECO:0007669"/>
    <property type="project" value="InterPro"/>
</dbReference>
<protein>
    <recommendedName>
        <fullName evidence="11">Cellulose synthase A</fullName>
    </recommendedName>
</protein>
<dbReference type="Pfam" id="PF03552">
    <property type="entry name" value="Cellulose_synt"/>
    <property type="match status" value="3"/>
</dbReference>
<keyword evidence="10" id="KW-1185">Reference proteome</keyword>
<evidence type="ECO:0000256" key="7">
    <source>
        <dbReference type="ARBA" id="ARBA00023316"/>
    </source>
</evidence>
<keyword evidence="2" id="KW-0328">Glycosyltransferase</keyword>
<keyword evidence="5 8" id="KW-1133">Transmembrane helix</keyword>
<evidence type="ECO:0008006" key="11">
    <source>
        <dbReference type="Google" id="ProtNLM"/>
    </source>
</evidence>
<accession>A0A8X8W844</accession>
<dbReference type="SUPFAM" id="SSF53448">
    <property type="entry name" value="Nucleotide-diphospho-sugar transferases"/>
    <property type="match status" value="1"/>
</dbReference>
<name>A0A8X8W844_SALSN</name>
<evidence type="ECO:0000313" key="9">
    <source>
        <dbReference type="EMBL" id="KAG6389691.1"/>
    </source>
</evidence>
<sequence>MKSATASTLPQPPLHSLHPLPRRHFNRLFAAAYTASLSSLLYHHFLKLLHSASPISLLISLSLLFSDLILAFMWSTSQAFRMNPVHRHEHPEHLEKALDRRDFPGLDIFICTADPFKEPPIDVVNTALSVMAYDYPAEKVSVYVSDDGGSELTMFAFMEAARFGRLWLPFCRENKVAERCPHAYFSSTYDLTAKTLEIKLRVSATMTNSPIILTLDCDMYSNDPTTAQRALCYFLDRSKPTGPNPIGPNYAYLQFPQRYHGLNKADIYASEHKRLFLVNSMGLDGLKGPNYVGTGCFFNRRAFFGGPCSYVPPEALELSPDYIVDKPINGKEILGKAHQVAGCYYENQTSWGSKIGFRYGSLVEDYYTGYRLQCEGWKSAFCNPSRATFLGDIPITINDALNQVKRWSVGLLEVAFSKYSPLTYGSRNMGILMGLGYAHYSLWPIWSIPITIYALVPSLALLQGLPIFPKVSEPWFLLYAFLFLGSYGQDCFDFISTRGTFRRWWSDQRMWLMRAPSAFCFGMVEYISKCLGMETHGFNVTSKVMEDEQSQRYDNGIFEFGVASPMFIPLASLATLNLVAFLAGFLRVFNDGEFDAFFVQMFVAGFGVLNSFPIYGAMFFRRDSGRMPINTTLTSTLIVGALFVLFNQIHV</sequence>
<evidence type="ECO:0000256" key="4">
    <source>
        <dbReference type="ARBA" id="ARBA00022692"/>
    </source>
</evidence>
<evidence type="ECO:0000256" key="8">
    <source>
        <dbReference type="SAM" id="Phobius"/>
    </source>
</evidence>
<feature type="transmembrane region" description="Helical" evidence="8">
    <location>
        <begin position="52"/>
        <end position="74"/>
    </location>
</feature>
<evidence type="ECO:0000256" key="5">
    <source>
        <dbReference type="ARBA" id="ARBA00022989"/>
    </source>
</evidence>
<dbReference type="GO" id="GO:0030244">
    <property type="term" value="P:cellulose biosynthetic process"/>
    <property type="evidence" value="ECO:0007669"/>
    <property type="project" value="InterPro"/>
</dbReference>
<feature type="transmembrane region" description="Helical" evidence="8">
    <location>
        <begin position="632"/>
        <end position="649"/>
    </location>
</feature>
<dbReference type="InterPro" id="IPR005150">
    <property type="entry name" value="Cellulose_synth"/>
</dbReference>
<dbReference type="GO" id="GO:0071555">
    <property type="term" value="P:cell wall organization"/>
    <property type="evidence" value="ECO:0007669"/>
    <property type="project" value="UniProtKB-KW"/>
</dbReference>
<reference evidence="9" key="1">
    <citation type="submission" date="2018-01" db="EMBL/GenBank/DDBJ databases">
        <authorList>
            <person name="Mao J.F."/>
        </authorList>
    </citation>
    <scope>NUCLEOTIDE SEQUENCE</scope>
    <source>
        <strain evidence="9">Huo1</strain>
        <tissue evidence="9">Leaf</tissue>
    </source>
</reference>
<comment type="subcellular location">
    <subcellularLocation>
        <location evidence="1">Endomembrane system</location>
        <topology evidence="1">Multi-pass membrane protein</topology>
    </subcellularLocation>
</comment>
<keyword evidence="7" id="KW-0961">Cell wall biogenesis/degradation</keyword>
<dbReference type="InterPro" id="IPR029044">
    <property type="entry name" value="Nucleotide-diphossugar_trans"/>
</dbReference>
<evidence type="ECO:0000313" key="10">
    <source>
        <dbReference type="Proteomes" id="UP000298416"/>
    </source>
</evidence>